<dbReference type="SUPFAM" id="SSF53790">
    <property type="entry name" value="Tetrapyrrole methylase"/>
    <property type="match status" value="1"/>
</dbReference>
<dbReference type="GO" id="GO:0005737">
    <property type="term" value="C:cytoplasm"/>
    <property type="evidence" value="ECO:0007669"/>
    <property type="project" value="UniProtKB-SubCell"/>
</dbReference>
<evidence type="ECO:0000313" key="9">
    <source>
        <dbReference type="EMBL" id="GEP43829.1"/>
    </source>
</evidence>
<feature type="region of interest" description="Disordered" evidence="7">
    <location>
        <begin position="1"/>
        <end position="26"/>
    </location>
</feature>
<comment type="caution">
    <text evidence="9">The sequence shown here is derived from an EMBL/GenBank/DDBJ whole genome shotgun (WGS) entry which is preliminary data.</text>
</comment>
<dbReference type="FunFam" id="3.40.1010.10:FF:000007">
    <property type="entry name" value="Ribosomal RNA small subunit methyltransferase I"/>
    <property type="match status" value="1"/>
</dbReference>
<evidence type="ECO:0000256" key="5">
    <source>
        <dbReference type="ARBA" id="ARBA00022691"/>
    </source>
</evidence>
<reference evidence="9 10" key="1">
    <citation type="submission" date="2019-07" db="EMBL/GenBank/DDBJ databases">
        <title>Whole genome shotgun sequence of Brevifollis gellanilyticus NBRC 108608.</title>
        <authorList>
            <person name="Hosoyama A."/>
            <person name="Uohara A."/>
            <person name="Ohji S."/>
            <person name="Ichikawa N."/>
        </authorList>
    </citation>
    <scope>NUCLEOTIDE SEQUENCE [LARGE SCALE GENOMIC DNA]</scope>
    <source>
        <strain evidence="9 10">NBRC 108608</strain>
    </source>
</reference>
<evidence type="ECO:0000259" key="8">
    <source>
        <dbReference type="Pfam" id="PF00590"/>
    </source>
</evidence>
<evidence type="ECO:0000256" key="3">
    <source>
        <dbReference type="ARBA" id="ARBA00022603"/>
    </source>
</evidence>
<proteinExistence type="inferred from homology"/>
<evidence type="ECO:0000313" key="10">
    <source>
        <dbReference type="Proteomes" id="UP000321577"/>
    </source>
</evidence>
<accession>A0A512MAS3</accession>
<comment type="similarity">
    <text evidence="6">Belongs to the methyltransferase superfamily. RsmI family.</text>
</comment>
<evidence type="ECO:0000256" key="1">
    <source>
        <dbReference type="ARBA" id="ARBA00022490"/>
    </source>
</evidence>
<evidence type="ECO:0000256" key="4">
    <source>
        <dbReference type="ARBA" id="ARBA00022679"/>
    </source>
</evidence>
<keyword evidence="3 6" id="KW-0489">Methyltransferase</keyword>
<evidence type="ECO:0000256" key="7">
    <source>
        <dbReference type="SAM" id="MobiDB-lite"/>
    </source>
</evidence>
<keyword evidence="10" id="KW-1185">Reference proteome</keyword>
<dbReference type="Gene3D" id="3.40.1010.10">
    <property type="entry name" value="Cobalt-precorrin-4 Transmethylase, Domain 1"/>
    <property type="match status" value="1"/>
</dbReference>
<dbReference type="PROSITE" id="PS01296">
    <property type="entry name" value="RSMI"/>
    <property type="match status" value="1"/>
</dbReference>
<keyword evidence="1 6" id="KW-0963">Cytoplasm</keyword>
<dbReference type="InterPro" id="IPR014777">
    <property type="entry name" value="4pyrrole_Mease_sub1"/>
</dbReference>
<sequence>MLFLKGLNTEDTEHAEEAPPETEEAYEPIEPFESGSRVFDPALYLIATPIGNLADITLRALEALKTVDLIACEDTRHSGRLLSHHGIRGRLVSLNEHNEARRIPELLAHIQKGGSVALISDAGMPTVSDPGQRLVQSTVAAGLKVESLPGPSAVLTALAASGLPTVPFYFGGFLPHKKGQREKELLAALQREATSVYFESPYRLVDTLGMVAAARPEHRVVVARELTKKFEEFQRGPAQQVLMHYQTRPPKGEITLVLAPAELPKWITW</sequence>
<dbReference type="PIRSF" id="PIRSF005917">
    <property type="entry name" value="MTase_YraL"/>
    <property type="match status" value="1"/>
</dbReference>
<evidence type="ECO:0000256" key="2">
    <source>
        <dbReference type="ARBA" id="ARBA00022552"/>
    </source>
</evidence>
<evidence type="ECO:0000256" key="6">
    <source>
        <dbReference type="HAMAP-Rule" id="MF_01877"/>
    </source>
</evidence>
<feature type="domain" description="Tetrapyrrole methylase" evidence="8">
    <location>
        <begin position="43"/>
        <end position="241"/>
    </location>
</feature>
<dbReference type="NCBIfam" id="TIGR00096">
    <property type="entry name" value="16S rRNA (cytidine(1402)-2'-O)-methyltransferase"/>
    <property type="match status" value="1"/>
</dbReference>
<dbReference type="InterPro" id="IPR008189">
    <property type="entry name" value="rRNA_ssu_MeTfrase_I"/>
</dbReference>
<dbReference type="PANTHER" id="PTHR46111">
    <property type="entry name" value="RIBOSOMAL RNA SMALL SUBUNIT METHYLTRANSFERASE I"/>
    <property type="match status" value="1"/>
</dbReference>
<comment type="catalytic activity">
    <reaction evidence="6">
        <text>cytidine(1402) in 16S rRNA + S-adenosyl-L-methionine = 2'-O-methylcytidine(1402) in 16S rRNA + S-adenosyl-L-homocysteine + H(+)</text>
        <dbReference type="Rhea" id="RHEA:42924"/>
        <dbReference type="Rhea" id="RHEA-COMP:10285"/>
        <dbReference type="Rhea" id="RHEA-COMP:10286"/>
        <dbReference type="ChEBI" id="CHEBI:15378"/>
        <dbReference type="ChEBI" id="CHEBI:57856"/>
        <dbReference type="ChEBI" id="CHEBI:59789"/>
        <dbReference type="ChEBI" id="CHEBI:74495"/>
        <dbReference type="ChEBI" id="CHEBI:82748"/>
        <dbReference type="EC" id="2.1.1.198"/>
    </reaction>
</comment>
<dbReference type="HAMAP" id="MF_01877">
    <property type="entry name" value="16SrRNA_methyltr_I"/>
    <property type="match status" value="1"/>
</dbReference>
<comment type="function">
    <text evidence="6">Catalyzes the 2'-O-methylation of the ribose of cytidine 1402 (C1402) in 16S rRNA.</text>
</comment>
<keyword evidence="4 6" id="KW-0808">Transferase</keyword>
<gene>
    <name evidence="6 9" type="primary">rsmI</name>
    <name evidence="9" type="ORF">BGE01nite_31200</name>
</gene>
<dbReference type="InterPro" id="IPR018063">
    <property type="entry name" value="SAM_MeTrfase_RsmI_CS"/>
</dbReference>
<dbReference type="AlphaFoldDB" id="A0A512MAS3"/>
<dbReference type="Gene3D" id="3.30.950.10">
    <property type="entry name" value="Methyltransferase, Cobalt-precorrin-4 Transmethylase, Domain 2"/>
    <property type="match status" value="1"/>
</dbReference>
<dbReference type="EMBL" id="BKAG01000022">
    <property type="protein sequence ID" value="GEP43829.1"/>
    <property type="molecule type" value="Genomic_DNA"/>
</dbReference>
<dbReference type="Proteomes" id="UP000321577">
    <property type="component" value="Unassembled WGS sequence"/>
</dbReference>
<keyword evidence="2 6" id="KW-0698">rRNA processing</keyword>
<protein>
    <recommendedName>
        <fullName evidence="6">Ribosomal RNA small subunit methyltransferase I</fullName>
        <ecNumber evidence="6">2.1.1.198</ecNumber>
    </recommendedName>
    <alternativeName>
        <fullName evidence="6">16S rRNA 2'-O-ribose C1402 methyltransferase</fullName>
    </alternativeName>
    <alternativeName>
        <fullName evidence="6">rRNA (cytidine-2'-O-)-methyltransferase RsmI</fullName>
    </alternativeName>
</protein>
<dbReference type="Pfam" id="PF00590">
    <property type="entry name" value="TP_methylase"/>
    <property type="match status" value="1"/>
</dbReference>
<dbReference type="InterPro" id="IPR000878">
    <property type="entry name" value="4pyrrol_Mease"/>
</dbReference>
<dbReference type="GO" id="GO:0070677">
    <property type="term" value="F:rRNA (cytosine-2'-O-)-methyltransferase activity"/>
    <property type="evidence" value="ECO:0007669"/>
    <property type="project" value="UniProtKB-UniRule"/>
</dbReference>
<dbReference type="PANTHER" id="PTHR46111:SF1">
    <property type="entry name" value="RIBOSOMAL RNA SMALL SUBUNIT METHYLTRANSFERASE I"/>
    <property type="match status" value="1"/>
</dbReference>
<dbReference type="EC" id="2.1.1.198" evidence="6"/>
<keyword evidence="5 6" id="KW-0949">S-adenosyl-L-methionine</keyword>
<dbReference type="InterPro" id="IPR014776">
    <property type="entry name" value="4pyrrole_Mease_sub2"/>
</dbReference>
<organism evidence="9 10">
    <name type="scientific">Brevifollis gellanilyticus</name>
    <dbReference type="NCBI Taxonomy" id="748831"/>
    <lineage>
        <taxon>Bacteria</taxon>
        <taxon>Pseudomonadati</taxon>
        <taxon>Verrucomicrobiota</taxon>
        <taxon>Verrucomicrobiia</taxon>
        <taxon>Verrucomicrobiales</taxon>
        <taxon>Verrucomicrobiaceae</taxon>
    </lineage>
</organism>
<dbReference type="InterPro" id="IPR035996">
    <property type="entry name" value="4pyrrol_Methylase_sf"/>
</dbReference>
<dbReference type="FunFam" id="3.30.950.10:FF:000002">
    <property type="entry name" value="Ribosomal RNA small subunit methyltransferase I"/>
    <property type="match status" value="1"/>
</dbReference>
<comment type="subcellular location">
    <subcellularLocation>
        <location evidence="6">Cytoplasm</location>
    </subcellularLocation>
</comment>
<name>A0A512MAS3_9BACT</name>
<dbReference type="CDD" id="cd11648">
    <property type="entry name" value="RsmI"/>
    <property type="match status" value="1"/>
</dbReference>